<sequence length="44" mass="5349">MSRVHLLKRQVQHATVKRDIRFHRPSVDSNQIFQTDQKPVLYKF</sequence>
<dbReference type="AlphaFoldDB" id="A0A0E9U521"/>
<evidence type="ECO:0000313" key="1">
    <source>
        <dbReference type="EMBL" id="JAH60240.1"/>
    </source>
</evidence>
<organism evidence="1">
    <name type="scientific">Anguilla anguilla</name>
    <name type="common">European freshwater eel</name>
    <name type="synonym">Muraena anguilla</name>
    <dbReference type="NCBI Taxonomy" id="7936"/>
    <lineage>
        <taxon>Eukaryota</taxon>
        <taxon>Metazoa</taxon>
        <taxon>Chordata</taxon>
        <taxon>Craniata</taxon>
        <taxon>Vertebrata</taxon>
        <taxon>Euteleostomi</taxon>
        <taxon>Actinopterygii</taxon>
        <taxon>Neopterygii</taxon>
        <taxon>Teleostei</taxon>
        <taxon>Anguilliformes</taxon>
        <taxon>Anguillidae</taxon>
        <taxon>Anguilla</taxon>
    </lineage>
</organism>
<protein>
    <submittedName>
        <fullName evidence="1">Uncharacterized protein</fullName>
    </submittedName>
</protein>
<reference evidence="1" key="2">
    <citation type="journal article" date="2015" name="Fish Shellfish Immunol.">
        <title>Early steps in the European eel (Anguilla anguilla)-Vibrio vulnificus interaction in the gills: Role of the RtxA13 toxin.</title>
        <authorList>
            <person name="Callol A."/>
            <person name="Pajuelo D."/>
            <person name="Ebbesson L."/>
            <person name="Teles M."/>
            <person name="MacKenzie S."/>
            <person name="Amaro C."/>
        </authorList>
    </citation>
    <scope>NUCLEOTIDE SEQUENCE</scope>
</reference>
<dbReference type="EMBL" id="GBXM01048337">
    <property type="protein sequence ID" value="JAH60240.1"/>
    <property type="molecule type" value="Transcribed_RNA"/>
</dbReference>
<accession>A0A0E9U521</accession>
<proteinExistence type="predicted"/>
<name>A0A0E9U521_ANGAN</name>
<reference evidence="1" key="1">
    <citation type="submission" date="2014-11" db="EMBL/GenBank/DDBJ databases">
        <authorList>
            <person name="Amaro Gonzalez C."/>
        </authorList>
    </citation>
    <scope>NUCLEOTIDE SEQUENCE</scope>
</reference>